<evidence type="ECO:0000313" key="1">
    <source>
        <dbReference type="EMBL" id="KAJ1946651.1"/>
    </source>
</evidence>
<reference evidence="1" key="1">
    <citation type="submission" date="2022-07" db="EMBL/GenBank/DDBJ databases">
        <title>Phylogenomic reconstructions and comparative analyses of Kickxellomycotina fungi.</title>
        <authorList>
            <person name="Reynolds N.K."/>
            <person name="Stajich J.E."/>
            <person name="Barry K."/>
            <person name="Grigoriev I.V."/>
            <person name="Crous P."/>
            <person name="Smith M.E."/>
        </authorList>
    </citation>
    <scope>NUCLEOTIDE SEQUENCE</scope>
    <source>
        <strain evidence="1">NRRL 5244</strain>
    </source>
</reference>
<evidence type="ECO:0000313" key="2">
    <source>
        <dbReference type="Proteomes" id="UP001150603"/>
    </source>
</evidence>
<protein>
    <submittedName>
        <fullName evidence="1">Pre-mRNA-splicing factor syf1</fullName>
    </submittedName>
</protein>
<organism evidence="1 2">
    <name type="scientific">Linderina macrospora</name>
    <dbReference type="NCBI Taxonomy" id="4868"/>
    <lineage>
        <taxon>Eukaryota</taxon>
        <taxon>Fungi</taxon>
        <taxon>Fungi incertae sedis</taxon>
        <taxon>Zoopagomycota</taxon>
        <taxon>Kickxellomycotina</taxon>
        <taxon>Kickxellomycetes</taxon>
        <taxon>Kickxellales</taxon>
        <taxon>Kickxellaceae</taxon>
        <taxon>Linderina</taxon>
    </lineage>
</organism>
<name>A0ACC1JCR6_9FUNG</name>
<dbReference type="EMBL" id="JANBPW010001013">
    <property type="protein sequence ID" value="KAJ1946651.1"/>
    <property type="molecule type" value="Genomic_DNA"/>
</dbReference>
<dbReference type="Proteomes" id="UP001150603">
    <property type="component" value="Unassembled WGS sequence"/>
</dbReference>
<comment type="caution">
    <text evidence="1">The sequence shown here is derived from an EMBL/GenBank/DDBJ whole genome shotgun (WGS) entry which is preliminary data.</text>
</comment>
<sequence length="467" mass="53594">MDRRPFLVNDVVLRQNPNNVQAWLKRAQLWDERAQTLASDSDKEDEMRKARKMVVETFERAVETVSPYKASGGTMAELWLAYARHFVDSPTEMRSVLDRAVMAPYRAVSELVDVYLAYANAELAWDNADGALQVLTRATAMPKASKPMVDYRDESLPAQHRVFKAQKVWALLVDLEESLGTVESARMAYDRMMELKIATPQVVVNYATFLNEHGYFEDSFKVYERGIDAFGYPVAVELWTLYLKRFVDRYGGEKLERARDLFEQALEKCPERYAKPIFLAFGRLEEDHGLARRALKVYERATRGVPRAERLEMFQYYVAKTASMLGVPATRAIYERGIEELPDKQALVLAVEFAQTERQLGEIDRARALYAYASQFADPRVDPGLWTTWHEFEVQHGNEDTFKEMLRVKRSVQARFNTDAHNLAAMEIEQQKAKAEEQKLQRAADSGAPPINNADEIAIDFDDEDDL</sequence>
<keyword evidence="2" id="KW-1185">Reference proteome</keyword>
<accession>A0ACC1JCR6</accession>
<gene>
    <name evidence="1" type="primary">SYF1</name>
    <name evidence="1" type="ORF">FBU59_001977</name>
</gene>
<proteinExistence type="predicted"/>